<accession>A0A423PU46</accession>
<feature type="transmembrane region" description="Helical" evidence="1">
    <location>
        <begin position="118"/>
        <end position="140"/>
    </location>
</feature>
<organism evidence="2 3">
    <name type="scientific">Salinisphaera japonica YTM-1</name>
    <dbReference type="NCBI Taxonomy" id="1209778"/>
    <lineage>
        <taxon>Bacteria</taxon>
        <taxon>Pseudomonadati</taxon>
        <taxon>Pseudomonadota</taxon>
        <taxon>Gammaproteobacteria</taxon>
        <taxon>Salinisphaerales</taxon>
        <taxon>Salinisphaeraceae</taxon>
        <taxon>Salinisphaera</taxon>
    </lineage>
</organism>
<feature type="transmembrane region" description="Helical" evidence="1">
    <location>
        <begin position="152"/>
        <end position="181"/>
    </location>
</feature>
<dbReference type="Proteomes" id="UP000285310">
    <property type="component" value="Unassembled WGS sequence"/>
</dbReference>
<evidence type="ECO:0000313" key="3">
    <source>
        <dbReference type="Proteomes" id="UP000285310"/>
    </source>
</evidence>
<keyword evidence="3" id="KW-1185">Reference proteome</keyword>
<name>A0A423PU46_9GAMM</name>
<feature type="transmembrane region" description="Helical" evidence="1">
    <location>
        <begin position="79"/>
        <end position="98"/>
    </location>
</feature>
<dbReference type="InParanoid" id="A0A423PU46"/>
<keyword evidence="1" id="KW-0812">Transmembrane</keyword>
<feature type="transmembrane region" description="Helical" evidence="1">
    <location>
        <begin position="243"/>
        <end position="265"/>
    </location>
</feature>
<feature type="transmembrane region" description="Helical" evidence="1">
    <location>
        <begin position="272"/>
        <end position="296"/>
    </location>
</feature>
<comment type="caution">
    <text evidence="2">The sequence shown here is derived from an EMBL/GenBank/DDBJ whole genome shotgun (WGS) entry which is preliminary data.</text>
</comment>
<feature type="transmembrane region" description="Helical" evidence="1">
    <location>
        <begin position="316"/>
        <end position="336"/>
    </location>
</feature>
<dbReference type="EMBL" id="AYKG01000017">
    <property type="protein sequence ID" value="ROO29135.1"/>
    <property type="molecule type" value="Genomic_DNA"/>
</dbReference>
<reference evidence="2 3" key="1">
    <citation type="submission" date="2013-10" db="EMBL/GenBank/DDBJ databases">
        <title>Salinisphaera japonica YTM-1 Genome Sequencing.</title>
        <authorList>
            <person name="Lai Q."/>
            <person name="Li C."/>
            <person name="Shao Z."/>
        </authorList>
    </citation>
    <scope>NUCLEOTIDE SEQUENCE [LARGE SCALE GENOMIC DNA]</scope>
    <source>
        <strain evidence="2 3">YTM-1</strain>
    </source>
</reference>
<gene>
    <name evidence="2" type="ORF">SAJA_06875</name>
</gene>
<dbReference type="OrthoDB" id="10010607at2"/>
<keyword evidence="1" id="KW-1133">Transmembrane helix</keyword>
<evidence type="ECO:0000313" key="2">
    <source>
        <dbReference type="EMBL" id="ROO29135.1"/>
    </source>
</evidence>
<feature type="transmembrane region" description="Helical" evidence="1">
    <location>
        <begin position="343"/>
        <end position="360"/>
    </location>
</feature>
<keyword evidence="1" id="KW-0472">Membrane</keyword>
<evidence type="ECO:0000256" key="1">
    <source>
        <dbReference type="SAM" id="Phobius"/>
    </source>
</evidence>
<dbReference type="RefSeq" id="WP_123657899.1">
    <property type="nucleotide sequence ID" value="NZ_AYKG01000017.1"/>
</dbReference>
<protein>
    <submittedName>
        <fullName evidence="2">Uncharacterized protein</fullName>
    </submittedName>
</protein>
<feature type="transmembrane region" description="Helical" evidence="1">
    <location>
        <begin position="366"/>
        <end position="383"/>
    </location>
</feature>
<sequence>MIQAGHRIAALAVAAALMGLALRQPFGASEADTLAWLHSLLAPGSDLVAVVHRGFVAGVAVVNLALAGLLNGCGIPDRLALRGPDAAALFGLAAYVLARPGRSGRGPLFAALLVASPLYWAAPIVMTGLGMNTLGVFMFYRAATRGDRETPAMLVALAGLVLLVVNGATLAPIGLLAGFWLHRGLSAGDWRLFGNTRLTLLGLAGLAALTLTDRLVLPDIARLGSSIETPGHGLGIAGPNASWVMIAALAISIALPVALALAVTIRDGGGRIALILGLSLLVAASAPAHAAALIVLPSVLLLWGLADALVGGQRRWLAGVCAACLMALLCLCAAVWLGWAWPVLVVGAAALAIASAGLLSNRGAQGVAALALMLALGVAGALYDNTGLFEKRSERAALTDALAAPGAQPIAVLAPLSARYWAEVLGRPVFAADDIPALCAWALAKPDQPVPWLIGVPAALSAPIDMHLLQQSPGTVKTSVIVAELRGCAAGKPTTSR</sequence>
<dbReference type="AlphaFoldDB" id="A0A423PU46"/>
<feature type="transmembrane region" description="Helical" evidence="1">
    <location>
        <begin position="47"/>
        <end position="67"/>
    </location>
</feature>
<proteinExistence type="predicted"/>